<evidence type="ECO:0000259" key="4">
    <source>
        <dbReference type="PROSITE" id="PS50949"/>
    </source>
</evidence>
<keyword evidence="1" id="KW-0805">Transcription regulation</keyword>
<gene>
    <name evidence="5" type="ORF">SCD92_15570</name>
</gene>
<evidence type="ECO:0000313" key="5">
    <source>
        <dbReference type="EMBL" id="MDX6850792.1"/>
    </source>
</evidence>
<feature type="domain" description="HTH gntR-type" evidence="4">
    <location>
        <begin position="8"/>
        <end position="76"/>
    </location>
</feature>
<evidence type="ECO:0000256" key="3">
    <source>
        <dbReference type="ARBA" id="ARBA00023163"/>
    </source>
</evidence>
<dbReference type="InterPro" id="IPR008920">
    <property type="entry name" value="TF_FadR/GntR_C"/>
</dbReference>
<dbReference type="Proteomes" id="UP001273505">
    <property type="component" value="Unassembled WGS sequence"/>
</dbReference>
<proteinExistence type="predicted"/>
<dbReference type="PANTHER" id="PTHR43537">
    <property type="entry name" value="TRANSCRIPTIONAL REGULATOR, GNTR FAMILY"/>
    <property type="match status" value="1"/>
</dbReference>
<dbReference type="CDD" id="cd07377">
    <property type="entry name" value="WHTH_GntR"/>
    <property type="match status" value="1"/>
</dbReference>
<comment type="caution">
    <text evidence="5">The sequence shown here is derived from an EMBL/GenBank/DDBJ whole genome shotgun (WGS) entry which is preliminary data.</text>
</comment>
<dbReference type="InterPro" id="IPR000524">
    <property type="entry name" value="Tscrpt_reg_HTH_GntR"/>
</dbReference>
<dbReference type="SMART" id="SM00345">
    <property type="entry name" value="HTH_GNTR"/>
    <property type="match status" value="1"/>
</dbReference>
<dbReference type="RefSeq" id="WP_302723414.1">
    <property type="nucleotide sequence ID" value="NZ_JAULRU010000617.1"/>
</dbReference>
<evidence type="ECO:0000256" key="2">
    <source>
        <dbReference type="ARBA" id="ARBA00023125"/>
    </source>
</evidence>
<organism evidence="5 6">
    <name type="scientific">Gilvimarinus gilvus</name>
    <dbReference type="NCBI Taxonomy" id="3058038"/>
    <lineage>
        <taxon>Bacteria</taxon>
        <taxon>Pseudomonadati</taxon>
        <taxon>Pseudomonadota</taxon>
        <taxon>Gammaproteobacteria</taxon>
        <taxon>Cellvibrionales</taxon>
        <taxon>Cellvibrionaceae</taxon>
        <taxon>Gilvimarinus</taxon>
    </lineage>
</organism>
<dbReference type="SUPFAM" id="SSF46785">
    <property type="entry name" value="Winged helix' DNA-binding domain"/>
    <property type="match status" value="1"/>
</dbReference>
<dbReference type="PANTHER" id="PTHR43537:SF44">
    <property type="entry name" value="GNTR FAMILY REGULATORY PROTEIN"/>
    <property type="match status" value="1"/>
</dbReference>
<dbReference type="SUPFAM" id="SSF48008">
    <property type="entry name" value="GntR ligand-binding domain-like"/>
    <property type="match status" value="1"/>
</dbReference>
<dbReference type="PRINTS" id="PR00035">
    <property type="entry name" value="HTHGNTR"/>
</dbReference>
<dbReference type="SMART" id="SM00895">
    <property type="entry name" value="FCD"/>
    <property type="match status" value="1"/>
</dbReference>
<evidence type="ECO:0000256" key="1">
    <source>
        <dbReference type="ARBA" id="ARBA00023015"/>
    </source>
</evidence>
<dbReference type="Gene3D" id="1.10.10.10">
    <property type="entry name" value="Winged helix-like DNA-binding domain superfamily/Winged helix DNA-binding domain"/>
    <property type="match status" value="1"/>
</dbReference>
<keyword evidence="2" id="KW-0238">DNA-binding</keyword>
<accession>A0ABU4S123</accession>
<dbReference type="EMBL" id="JAXAFO010000031">
    <property type="protein sequence ID" value="MDX6850792.1"/>
    <property type="molecule type" value="Genomic_DNA"/>
</dbReference>
<dbReference type="InterPro" id="IPR036390">
    <property type="entry name" value="WH_DNA-bd_sf"/>
</dbReference>
<evidence type="ECO:0000313" key="6">
    <source>
        <dbReference type="Proteomes" id="UP001273505"/>
    </source>
</evidence>
<dbReference type="PROSITE" id="PS50949">
    <property type="entry name" value="HTH_GNTR"/>
    <property type="match status" value="1"/>
</dbReference>
<keyword evidence="6" id="KW-1185">Reference proteome</keyword>
<dbReference type="InterPro" id="IPR011711">
    <property type="entry name" value="GntR_C"/>
</dbReference>
<protein>
    <submittedName>
        <fullName evidence="5">FadR/GntR family transcriptional regulator</fullName>
    </submittedName>
</protein>
<dbReference type="Pfam" id="PF07729">
    <property type="entry name" value="FCD"/>
    <property type="match status" value="1"/>
</dbReference>
<reference evidence="5 6" key="1">
    <citation type="submission" date="2023-11" db="EMBL/GenBank/DDBJ databases">
        <title>Gilvimarinus fulvus sp. nov., isolated from the surface of Kelp.</title>
        <authorList>
            <person name="Sun Y.Y."/>
            <person name="Gong Y."/>
            <person name="Du Z.J."/>
        </authorList>
    </citation>
    <scope>NUCLEOTIDE SEQUENCE [LARGE SCALE GENOMIC DNA]</scope>
    <source>
        <strain evidence="5 6">SDUM040013</strain>
    </source>
</reference>
<dbReference type="Gene3D" id="1.20.120.530">
    <property type="entry name" value="GntR ligand-binding domain-like"/>
    <property type="match status" value="1"/>
</dbReference>
<dbReference type="Pfam" id="PF00392">
    <property type="entry name" value="GntR"/>
    <property type="match status" value="1"/>
</dbReference>
<name>A0ABU4S123_9GAMM</name>
<sequence>MAVLERNNNLSQRMTQQLGRAIVCGDYSQGESLPTEADLCEEFGVSRTAVREAVKMLSAKGLISSRPRQGIRIMPEEDWNIFDSDLLRWSLEGNPSMRVLKEFLQMRIAIEPEAAALAARFARSERKQAIGDALERMRVAAENTENELEADIDFHISILYASENRFYIRMRDFTRTALNVSIRHTNVIKANPDGVIEDHAKVYHAICSGNAERAKNAMFLLIDEALGFIEQELEKNGDAT</sequence>
<dbReference type="InterPro" id="IPR036388">
    <property type="entry name" value="WH-like_DNA-bd_sf"/>
</dbReference>
<keyword evidence="3" id="KW-0804">Transcription</keyword>